<organism evidence="1">
    <name type="scientific">marine sediment metagenome</name>
    <dbReference type="NCBI Taxonomy" id="412755"/>
    <lineage>
        <taxon>unclassified sequences</taxon>
        <taxon>metagenomes</taxon>
        <taxon>ecological metagenomes</taxon>
    </lineage>
</organism>
<dbReference type="EMBL" id="BARV01003943">
    <property type="protein sequence ID" value="GAI13701.1"/>
    <property type="molecule type" value="Genomic_DNA"/>
</dbReference>
<reference evidence="1" key="1">
    <citation type="journal article" date="2014" name="Front. Microbiol.">
        <title>High frequency of phylogenetically diverse reductive dehalogenase-homologous genes in deep subseafloor sedimentary metagenomes.</title>
        <authorList>
            <person name="Kawai M."/>
            <person name="Futagami T."/>
            <person name="Toyoda A."/>
            <person name="Takaki Y."/>
            <person name="Nishi S."/>
            <person name="Hori S."/>
            <person name="Arai W."/>
            <person name="Tsubouchi T."/>
            <person name="Morono Y."/>
            <person name="Uchiyama I."/>
            <person name="Ito T."/>
            <person name="Fujiyama A."/>
            <person name="Inagaki F."/>
            <person name="Takami H."/>
        </authorList>
    </citation>
    <scope>NUCLEOTIDE SEQUENCE</scope>
    <source>
        <strain evidence="1">Expedition CK06-06</strain>
    </source>
</reference>
<comment type="caution">
    <text evidence="1">The sequence shown here is derived from an EMBL/GenBank/DDBJ whole genome shotgun (WGS) entry which is preliminary data.</text>
</comment>
<proteinExistence type="predicted"/>
<protein>
    <submittedName>
        <fullName evidence="1">Uncharacterized protein</fullName>
    </submittedName>
</protein>
<sequence length="119" mass="13028">TRTRHTSPLVHITAAAPANFLIYTLSAGRTARIKKIMLMNNTVNVDHVILGEMVTIPPAPAAFVARLPAVYVLAGFDERVFEYELPEFEFTSNIYVQADSAGLAALTPEDIIVELEEIG</sequence>
<dbReference type="AlphaFoldDB" id="X1M6J1"/>
<gene>
    <name evidence="1" type="ORF">S06H3_09093</name>
</gene>
<feature type="non-terminal residue" evidence="1">
    <location>
        <position position="1"/>
    </location>
</feature>
<name>X1M6J1_9ZZZZ</name>
<evidence type="ECO:0000313" key="1">
    <source>
        <dbReference type="EMBL" id="GAI13701.1"/>
    </source>
</evidence>
<accession>X1M6J1</accession>